<dbReference type="Gene3D" id="3.20.70.20">
    <property type="match status" value="1"/>
</dbReference>
<evidence type="ECO:0000313" key="5">
    <source>
        <dbReference type="Proteomes" id="UP000481583"/>
    </source>
</evidence>
<protein>
    <submittedName>
        <fullName evidence="4">Ribonucleoside-diphosphate reductase subunit alpha</fullName>
    </submittedName>
</protein>
<sequence>MPARPPVAPRPRRPTAERGSYPPVTIAPSAPAEPVSVPPAADQAGTALLRTLTDLTADLPATDPGRVAAAALRGRHPGSDAAELRGLATEAAAGLIGDEPEYSRLAARLLTRAIADEAAGQGVESFTASIAVGHREGLIADTTAEFVRIHAARLDALIDTGRDDRFGYFGLRTVHSRYLLRHPTTRQVTETAQHFFLRVACGLAEDTSTRALAEVEALYGLMSRLDYLPSSPTLFLPL</sequence>
<feature type="compositionally biased region" description="Low complexity" evidence="2">
    <location>
        <begin position="27"/>
        <end position="39"/>
    </location>
</feature>
<name>A0A6G4UCU9_9ACTN</name>
<dbReference type="PANTHER" id="PTHR11573">
    <property type="entry name" value="RIBONUCLEOSIDE-DIPHOSPHATE REDUCTASE LARGE CHAIN"/>
    <property type="match status" value="1"/>
</dbReference>
<dbReference type="GO" id="GO:0005971">
    <property type="term" value="C:ribonucleoside-diphosphate reductase complex"/>
    <property type="evidence" value="ECO:0007669"/>
    <property type="project" value="TreeGrafter"/>
</dbReference>
<feature type="region of interest" description="Disordered" evidence="2">
    <location>
        <begin position="1"/>
        <end position="39"/>
    </location>
</feature>
<evidence type="ECO:0000256" key="2">
    <source>
        <dbReference type="SAM" id="MobiDB-lite"/>
    </source>
</evidence>
<organism evidence="4 5">
    <name type="scientific">Streptomyces coryli</name>
    <dbReference type="NCBI Taxonomy" id="1128680"/>
    <lineage>
        <taxon>Bacteria</taxon>
        <taxon>Bacillati</taxon>
        <taxon>Actinomycetota</taxon>
        <taxon>Actinomycetes</taxon>
        <taxon>Kitasatosporales</taxon>
        <taxon>Streptomycetaceae</taxon>
        <taxon>Streptomyces</taxon>
    </lineage>
</organism>
<dbReference type="GO" id="GO:0005524">
    <property type="term" value="F:ATP binding"/>
    <property type="evidence" value="ECO:0007669"/>
    <property type="project" value="InterPro"/>
</dbReference>
<dbReference type="AlphaFoldDB" id="A0A6G4UCU9"/>
<dbReference type="InterPro" id="IPR008926">
    <property type="entry name" value="RNR_R1-su_N"/>
</dbReference>
<keyword evidence="5" id="KW-1185">Reference proteome</keyword>
<proteinExistence type="predicted"/>
<dbReference type="GO" id="GO:0004748">
    <property type="term" value="F:ribonucleoside-diphosphate reductase activity, thioredoxin disulfide as acceptor"/>
    <property type="evidence" value="ECO:0007669"/>
    <property type="project" value="InterPro"/>
</dbReference>
<dbReference type="SUPFAM" id="SSF48168">
    <property type="entry name" value="R1 subunit of ribonucleotide reductase, N-terminal domain"/>
    <property type="match status" value="1"/>
</dbReference>
<dbReference type="InterPro" id="IPR013509">
    <property type="entry name" value="RNR_lsu_N"/>
</dbReference>
<evidence type="ECO:0000256" key="1">
    <source>
        <dbReference type="ARBA" id="ARBA00023116"/>
    </source>
</evidence>
<dbReference type="GO" id="GO:0009263">
    <property type="term" value="P:deoxyribonucleotide biosynthetic process"/>
    <property type="evidence" value="ECO:0007669"/>
    <property type="project" value="UniProtKB-KW"/>
</dbReference>
<evidence type="ECO:0000313" key="4">
    <source>
        <dbReference type="EMBL" id="NGN69540.1"/>
    </source>
</evidence>
<reference evidence="4 5" key="1">
    <citation type="submission" date="2020-02" db="EMBL/GenBank/DDBJ databases">
        <title>Whole-genome analyses of novel actinobacteria.</title>
        <authorList>
            <person name="Sahin N."/>
        </authorList>
    </citation>
    <scope>NUCLEOTIDE SEQUENCE [LARGE SCALE GENOMIC DNA]</scope>
    <source>
        <strain evidence="4 5">A7024</strain>
    </source>
</reference>
<feature type="domain" description="Ribonucleotide reductase large subunit N-terminal" evidence="3">
    <location>
        <begin position="165"/>
        <end position="235"/>
    </location>
</feature>
<keyword evidence="1" id="KW-0215">Deoxyribonucleotide synthesis</keyword>
<gene>
    <name evidence="4" type="ORF">G5C51_37345</name>
</gene>
<dbReference type="PANTHER" id="PTHR11573:SF6">
    <property type="entry name" value="RIBONUCLEOSIDE-DIPHOSPHATE REDUCTASE LARGE SUBUNIT"/>
    <property type="match status" value="1"/>
</dbReference>
<dbReference type="Pfam" id="PF00317">
    <property type="entry name" value="Ribonuc_red_lgN"/>
    <property type="match status" value="1"/>
</dbReference>
<comment type="caution">
    <text evidence="4">The sequence shown here is derived from an EMBL/GenBank/DDBJ whole genome shotgun (WGS) entry which is preliminary data.</text>
</comment>
<dbReference type="EMBL" id="JAAKZV010000307">
    <property type="protein sequence ID" value="NGN69540.1"/>
    <property type="molecule type" value="Genomic_DNA"/>
</dbReference>
<feature type="non-terminal residue" evidence="4">
    <location>
        <position position="238"/>
    </location>
</feature>
<accession>A0A6G4UCU9</accession>
<evidence type="ECO:0000259" key="3">
    <source>
        <dbReference type="Pfam" id="PF00317"/>
    </source>
</evidence>
<dbReference type="Proteomes" id="UP000481583">
    <property type="component" value="Unassembled WGS sequence"/>
</dbReference>
<dbReference type="InterPro" id="IPR039718">
    <property type="entry name" value="Rrm1"/>
</dbReference>